<reference evidence="1" key="1">
    <citation type="submission" date="2020-09" db="EMBL/GenBank/DDBJ databases">
        <title>Genome-Enabled Discovery of Anthraquinone Biosynthesis in Senna tora.</title>
        <authorList>
            <person name="Kang S.-H."/>
            <person name="Pandey R.P."/>
            <person name="Lee C.-M."/>
            <person name="Sim J.-S."/>
            <person name="Jeong J.-T."/>
            <person name="Choi B.-S."/>
            <person name="Jung M."/>
            <person name="Ginzburg D."/>
            <person name="Zhao K."/>
            <person name="Won S.Y."/>
            <person name="Oh T.-J."/>
            <person name="Yu Y."/>
            <person name="Kim N.-H."/>
            <person name="Lee O.R."/>
            <person name="Lee T.-H."/>
            <person name="Bashyal P."/>
            <person name="Kim T.-S."/>
            <person name="Lee W.-H."/>
            <person name="Kawkins C."/>
            <person name="Kim C.-K."/>
            <person name="Kim J.S."/>
            <person name="Ahn B.O."/>
            <person name="Rhee S.Y."/>
            <person name="Sohng J.K."/>
        </authorList>
    </citation>
    <scope>NUCLEOTIDE SEQUENCE</scope>
    <source>
        <tissue evidence="1">Leaf</tissue>
    </source>
</reference>
<keyword evidence="2" id="KW-1185">Reference proteome</keyword>
<dbReference type="AlphaFoldDB" id="A0A834XCR5"/>
<dbReference type="EMBL" id="JAAIUW010000002">
    <property type="protein sequence ID" value="KAF7842709.1"/>
    <property type="molecule type" value="Genomic_DNA"/>
</dbReference>
<dbReference type="Proteomes" id="UP000634136">
    <property type="component" value="Unassembled WGS sequence"/>
</dbReference>
<accession>A0A834XCR5</accession>
<proteinExistence type="predicted"/>
<evidence type="ECO:0000313" key="2">
    <source>
        <dbReference type="Proteomes" id="UP000634136"/>
    </source>
</evidence>
<name>A0A834XCR5_9FABA</name>
<comment type="caution">
    <text evidence="1">The sequence shown here is derived from an EMBL/GenBank/DDBJ whole genome shotgun (WGS) entry which is preliminary data.</text>
</comment>
<protein>
    <submittedName>
        <fullName evidence="1">Uncharacterized protein</fullName>
    </submittedName>
</protein>
<sequence>MEIIAEGYKKRFGGDFEDEAQLYKFELVILMLLDI</sequence>
<gene>
    <name evidence="1" type="ORF">G2W53_005007</name>
</gene>
<organism evidence="1 2">
    <name type="scientific">Senna tora</name>
    <dbReference type="NCBI Taxonomy" id="362788"/>
    <lineage>
        <taxon>Eukaryota</taxon>
        <taxon>Viridiplantae</taxon>
        <taxon>Streptophyta</taxon>
        <taxon>Embryophyta</taxon>
        <taxon>Tracheophyta</taxon>
        <taxon>Spermatophyta</taxon>
        <taxon>Magnoliopsida</taxon>
        <taxon>eudicotyledons</taxon>
        <taxon>Gunneridae</taxon>
        <taxon>Pentapetalae</taxon>
        <taxon>rosids</taxon>
        <taxon>fabids</taxon>
        <taxon>Fabales</taxon>
        <taxon>Fabaceae</taxon>
        <taxon>Caesalpinioideae</taxon>
        <taxon>Cassia clade</taxon>
        <taxon>Senna</taxon>
    </lineage>
</organism>
<evidence type="ECO:0000313" key="1">
    <source>
        <dbReference type="EMBL" id="KAF7842709.1"/>
    </source>
</evidence>